<dbReference type="EMBL" id="DS268504">
    <property type="protein sequence ID" value="EFP13269.1"/>
    <property type="molecule type" value="Genomic_DNA"/>
</dbReference>
<dbReference type="InParanoid" id="E3N072"/>
<dbReference type="AlphaFoldDB" id="E3N072"/>
<dbReference type="PANTHER" id="PTHR22743">
    <property type="entry name" value="MEPRIN/TRAF-LIKE MATH FAMILY-C.ELEGANS"/>
    <property type="match status" value="1"/>
</dbReference>
<dbReference type="Pfam" id="PF00651">
    <property type="entry name" value="BTB"/>
    <property type="match status" value="1"/>
</dbReference>
<keyword evidence="3" id="KW-1185">Reference proteome</keyword>
<dbReference type="InterPro" id="IPR011333">
    <property type="entry name" value="SKP1/BTB/POZ_sf"/>
</dbReference>
<dbReference type="eggNOG" id="ENOG502QUFU">
    <property type="taxonomic scope" value="Eukaryota"/>
</dbReference>
<feature type="domain" description="BTB" evidence="1">
    <location>
        <begin position="150"/>
        <end position="208"/>
    </location>
</feature>
<dbReference type="Pfam" id="PF00917">
    <property type="entry name" value="MATH"/>
    <property type="match status" value="1"/>
</dbReference>
<reference evidence="2" key="1">
    <citation type="submission" date="2007-07" db="EMBL/GenBank/DDBJ databases">
        <title>PCAP assembly of the Caenorhabditis remanei genome.</title>
        <authorList>
            <consortium name="The Caenorhabditis remanei Sequencing Consortium"/>
            <person name="Wilson R.K."/>
        </authorList>
    </citation>
    <scope>NUCLEOTIDE SEQUENCE [LARGE SCALE GENOMIC DNA]</scope>
    <source>
        <strain evidence="2">PB4641</strain>
    </source>
</reference>
<dbReference type="CDD" id="cd00121">
    <property type="entry name" value="MATH"/>
    <property type="match status" value="1"/>
</dbReference>
<dbReference type="SMART" id="SM00061">
    <property type="entry name" value="MATH"/>
    <property type="match status" value="1"/>
</dbReference>
<dbReference type="SUPFAM" id="SSF49599">
    <property type="entry name" value="TRAF domain-like"/>
    <property type="match status" value="1"/>
</dbReference>
<proteinExistence type="predicted"/>
<dbReference type="InterPro" id="IPR008974">
    <property type="entry name" value="TRAF-like"/>
</dbReference>
<evidence type="ECO:0000259" key="1">
    <source>
        <dbReference type="PROSITE" id="PS50097"/>
    </source>
</evidence>
<organism evidence="3">
    <name type="scientific">Caenorhabditis remanei</name>
    <name type="common">Caenorhabditis vulgaris</name>
    <dbReference type="NCBI Taxonomy" id="31234"/>
    <lineage>
        <taxon>Eukaryota</taxon>
        <taxon>Metazoa</taxon>
        <taxon>Ecdysozoa</taxon>
        <taxon>Nematoda</taxon>
        <taxon>Chromadorea</taxon>
        <taxon>Rhabditida</taxon>
        <taxon>Rhabditina</taxon>
        <taxon>Rhabditomorpha</taxon>
        <taxon>Rhabditoidea</taxon>
        <taxon>Rhabditidae</taxon>
        <taxon>Peloderinae</taxon>
        <taxon>Caenorhabditis</taxon>
    </lineage>
</organism>
<dbReference type="InterPro" id="IPR000210">
    <property type="entry name" value="BTB/POZ_dom"/>
</dbReference>
<dbReference type="SUPFAM" id="SSF54695">
    <property type="entry name" value="POZ domain"/>
    <property type="match status" value="1"/>
</dbReference>
<dbReference type="STRING" id="31234.E3N072"/>
<dbReference type="HOGENOM" id="CLU_051249_1_0_1"/>
<gene>
    <name evidence="2" type="ORF">CRE_12193</name>
</gene>
<dbReference type="PANTHER" id="PTHR22743:SF165">
    <property type="entry name" value="BTB AND MATH DOMAIN CONTAINING-RELATED"/>
    <property type="match status" value="1"/>
</dbReference>
<dbReference type="OrthoDB" id="6359816at2759"/>
<accession>E3N072</accession>
<protein>
    <recommendedName>
        <fullName evidence="1">BTB domain-containing protein</fullName>
    </recommendedName>
</protein>
<sequence>MNSPQREFAIKCVLDNMDILEEEGIHTDKENHFDIPWKLEILRDGDFLSIYLDCVKRNCEDHWEVTTETTVQVLSKNGDSQTMKKICQFGNAVGKKFGESWLEFMSWRTLEDNFAIHGEVTIQVNVRILEMVGFRKENLKVFDESVKEFSDIVLVVGDRKFYTSKLFLGYQSSYFKSLLLGDFAESKQSEVVLKDINPDDFQNFLELLLGEMPIDDITIEGILHLAVLYDSPTAIKRCEEFLVKQSNKTLKTKLQLSTRYNLQILKQKCLSEINSIEVLRSVVSDELDPSISNALLQKFINLC</sequence>
<evidence type="ECO:0000313" key="3">
    <source>
        <dbReference type="Proteomes" id="UP000008281"/>
    </source>
</evidence>
<dbReference type="PROSITE" id="PS50097">
    <property type="entry name" value="BTB"/>
    <property type="match status" value="1"/>
</dbReference>
<dbReference type="InterPro" id="IPR002083">
    <property type="entry name" value="MATH/TRAF_dom"/>
</dbReference>
<dbReference type="SMART" id="SM00225">
    <property type="entry name" value="BTB"/>
    <property type="match status" value="1"/>
</dbReference>
<dbReference type="Gene3D" id="3.30.710.10">
    <property type="entry name" value="Potassium Channel Kv1.1, Chain A"/>
    <property type="match status" value="1"/>
</dbReference>
<dbReference type="CDD" id="cd18186">
    <property type="entry name" value="BTB_POZ_ZBTB_KLHL-like"/>
    <property type="match status" value="1"/>
</dbReference>
<dbReference type="InterPro" id="IPR052664">
    <property type="entry name" value="BTB-MATH_domain_protein"/>
</dbReference>
<dbReference type="Gene3D" id="2.60.210.10">
    <property type="entry name" value="Apoptosis, Tumor Necrosis Factor Receptor Associated Protein 2, Chain A"/>
    <property type="match status" value="1"/>
</dbReference>
<name>E3N072_CAERE</name>
<dbReference type="Proteomes" id="UP000008281">
    <property type="component" value="Unassembled WGS sequence"/>
</dbReference>
<evidence type="ECO:0000313" key="2">
    <source>
        <dbReference type="EMBL" id="EFP13269.1"/>
    </source>
</evidence>